<organism evidence="2 3">
    <name type="scientific">Coniochaeta hoffmannii</name>
    <dbReference type="NCBI Taxonomy" id="91930"/>
    <lineage>
        <taxon>Eukaryota</taxon>
        <taxon>Fungi</taxon>
        <taxon>Dikarya</taxon>
        <taxon>Ascomycota</taxon>
        <taxon>Pezizomycotina</taxon>
        <taxon>Sordariomycetes</taxon>
        <taxon>Sordariomycetidae</taxon>
        <taxon>Coniochaetales</taxon>
        <taxon>Coniochaetaceae</taxon>
        <taxon>Coniochaeta</taxon>
    </lineage>
</organism>
<accession>A0AA38RH14</accession>
<feature type="region of interest" description="Disordered" evidence="1">
    <location>
        <begin position="253"/>
        <end position="273"/>
    </location>
</feature>
<gene>
    <name evidence="2" type="ORF">NKR19_g6026</name>
</gene>
<proteinExistence type="predicted"/>
<dbReference type="EMBL" id="JANBVN010000088">
    <property type="protein sequence ID" value="KAJ9145607.1"/>
    <property type="molecule type" value="Genomic_DNA"/>
</dbReference>
<keyword evidence="3" id="KW-1185">Reference proteome</keyword>
<feature type="compositionally biased region" description="Polar residues" evidence="1">
    <location>
        <begin position="310"/>
        <end position="319"/>
    </location>
</feature>
<evidence type="ECO:0000313" key="3">
    <source>
        <dbReference type="Proteomes" id="UP001174691"/>
    </source>
</evidence>
<dbReference type="Proteomes" id="UP001174691">
    <property type="component" value="Unassembled WGS sequence"/>
</dbReference>
<feature type="compositionally biased region" description="Polar residues" evidence="1">
    <location>
        <begin position="22"/>
        <end position="35"/>
    </location>
</feature>
<feature type="region of interest" description="Disordered" evidence="1">
    <location>
        <begin position="310"/>
        <end position="334"/>
    </location>
</feature>
<protein>
    <submittedName>
        <fullName evidence="2">Uncharacterized protein</fullName>
    </submittedName>
</protein>
<feature type="region of interest" description="Disordered" evidence="1">
    <location>
        <begin position="1"/>
        <end position="64"/>
    </location>
</feature>
<name>A0AA38RH14_9PEZI</name>
<feature type="region of interest" description="Disordered" evidence="1">
    <location>
        <begin position="357"/>
        <end position="390"/>
    </location>
</feature>
<comment type="caution">
    <text evidence="2">The sequence shown here is derived from an EMBL/GenBank/DDBJ whole genome shotgun (WGS) entry which is preliminary data.</text>
</comment>
<feature type="region of interest" description="Disordered" evidence="1">
    <location>
        <begin position="434"/>
        <end position="458"/>
    </location>
</feature>
<reference evidence="2" key="1">
    <citation type="submission" date="2022-07" db="EMBL/GenBank/DDBJ databases">
        <title>Fungi with potential for degradation of polypropylene.</title>
        <authorList>
            <person name="Gostincar C."/>
        </authorList>
    </citation>
    <scope>NUCLEOTIDE SEQUENCE</scope>
    <source>
        <strain evidence="2">EXF-13287</strain>
    </source>
</reference>
<sequence length="466" mass="50439">MLAAHQDQENLTFSHQAGAVAKQQQQNQGFRTLQPKTPGARYPKTPLKIPLNDENATHGLGGKSVLRAKNNNENMTTMGIGGKSNFVTPLEPRTIRAPLGNKTTNAKARTGPVTGVKEIVNKLEKTQVKPTTIKPLRHGTVNPESSKLGVHVDQANPLQEEEDIESAPSGPRDIPYESDIIPAGALTFEGLKPENILKGYYNHYFNPVDENGVPIAEREMEERRQRDFTKLDEQVRKDMDEFDWSIGDVPETKTAKQSKPLATVSEAGEGARRADKRLVNRAPLKQPPTIAARKAASALALAPKTTTTLSNARNLNSKPAPSVFKGPNCPLPLNRKAHRPAITRDSSTDRATAVAASRSTLGYSKGRSTSSVIQGSNRPKTPAAPVGPPARRALTRSVSTASSGSDCTITPARYARVSKTENDETSKRLEFLSIFDGDEEDDGNLGGSGIPADDGTDDDFQLNLQF</sequence>
<dbReference type="AlphaFoldDB" id="A0AA38RH14"/>
<evidence type="ECO:0000313" key="2">
    <source>
        <dbReference type="EMBL" id="KAJ9145607.1"/>
    </source>
</evidence>
<evidence type="ECO:0000256" key="1">
    <source>
        <dbReference type="SAM" id="MobiDB-lite"/>
    </source>
</evidence>
<feature type="compositionally biased region" description="Polar residues" evidence="1">
    <location>
        <begin position="357"/>
        <end position="379"/>
    </location>
</feature>